<keyword evidence="2" id="KW-0732">Signal</keyword>
<evidence type="ECO:0000313" key="3">
    <source>
        <dbReference type="EMBL" id="SFM73186.1"/>
    </source>
</evidence>
<reference evidence="4" key="1">
    <citation type="submission" date="2016-10" db="EMBL/GenBank/DDBJ databases">
        <authorList>
            <person name="Varghese N."/>
            <person name="Submissions S."/>
        </authorList>
    </citation>
    <scope>NUCLEOTIDE SEQUENCE [LARGE SCALE GENOMIC DNA]</scope>
    <source>
        <strain evidence="4">XJ109</strain>
    </source>
</reference>
<dbReference type="AlphaFoldDB" id="A0A1I4T932"/>
<feature type="region of interest" description="Disordered" evidence="1">
    <location>
        <begin position="38"/>
        <end position="87"/>
    </location>
</feature>
<sequence>MKKLTLIVALAAFATSCNSKPGVNHGVVKLEHETATAEEMHHKSHAAEEAHEGHAEEAKHEEKAEAKDSTKTVEMHVTEKKDSVAKK</sequence>
<proteinExistence type="predicted"/>
<feature type="signal peptide" evidence="2">
    <location>
        <begin position="1"/>
        <end position="19"/>
    </location>
</feature>
<dbReference type="PROSITE" id="PS51257">
    <property type="entry name" value="PROKAR_LIPOPROTEIN"/>
    <property type="match status" value="1"/>
</dbReference>
<protein>
    <recommendedName>
        <fullName evidence="5">Lipoprotein</fullName>
    </recommendedName>
</protein>
<accession>A0A1I4T932</accession>
<name>A0A1I4T932_9FLAO</name>
<evidence type="ECO:0000256" key="2">
    <source>
        <dbReference type="SAM" id="SignalP"/>
    </source>
</evidence>
<evidence type="ECO:0000313" key="4">
    <source>
        <dbReference type="Proteomes" id="UP000199149"/>
    </source>
</evidence>
<dbReference type="STRING" id="684065.SAMN05421738_102107"/>
<dbReference type="RefSeq" id="WP_092906076.1">
    <property type="nucleotide sequence ID" value="NZ_FOUZ01000002.1"/>
</dbReference>
<keyword evidence="4" id="KW-1185">Reference proteome</keyword>
<gene>
    <name evidence="3" type="ORF">SAMN05421738_102107</name>
</gene>
<organism evidence="3 4">
    <name type="scientific">Algoriella xinjiangensis</name>
    <dbReference type="NCBI Taxonomy" id="684065"/>
    <lineage>
        <taxon>Bacteria</taxon>
        <taxon>Pseudomonadati</taxon>
        <taxon>Bacteroidota</taxon>
        <taxon>Flavobacteriia</taxon>
        <taxon>Flavobacteriales</taxon>
        <taxon>Weeksellaceae</taxon>
        <taxon>Algoriella</taxon>
    </lineage>
</organism>
<dbReference type="EMBL" id="FOUZ01000002">
    <property type="protein sequence ID" value="SFM73186.1"/>
    <property type="molecule type" value="Genomic_DNA"/>
</dbReference>
<dbReference type="Proteomes" id="UP000199149">
    <property type="component" value="Unassembled WGS sequence"/>
</dbReference>
<evidence type="ECO:0008006" key="5">
    <source>
        <dbReference type="Google" id="ProtNLM"/>
    </source>
</evidence>
<feature type="chain" id="PRO_5011733702" description="Lipoprotein" evidence="2">
    <location>
        <begin position="20"/>
        <end position="87"/>
    </location>
</feature>
<evidence type="ECO:0000256" key="1">
    <source>
        <dbReference type="SAM" id="MobiDB-lite"/>
    </source>
</evidence>